<evidence type="ECO:0000313" key="2">
    <source>
        <dbReference type="Proteomes" id="UP000320762"/>
    </source>
</evidence>
<organism evidence="1 2">
    <name type="scientific">Schizophyllum amplum</name>
    <dbReference type="NCBI Taxonomy" id="97359"/>
    <lineage>
        <taxon>Eukaryota</taxon>
        <taxon>Fungi</taxon>
        <taxon>Dikarya</taxon>
        <taxon>Basidiomycota</taxon>
        <taxon>Agaricomycotina</taxon>
        <taxon>Agaricomycetes</taxon>
        <taxon>Agaricomycetidae</taxon>
        <taxon>Agaricales</taxon>
        <taxon>Schizophyllaceae</taxon>
        <taxon>Schizophyllum</taxon>
    </lineage>
</organism>
<dbReference type="AlphaFoldDB" id="A0A550CGI8"/>
<accession>A0A550CGI8</accession>
<comment type="caution">
    <text evidence="1">The sequence shown here is derived from an EMBL/GenBank/DDBJ whole genome shotgun (WGS) entry which is preliminary data.</text>
</comment>
<proteinExistence type="predicted"/>
<evidence type="ECO:0000313" key="1">
    <source>
        <dbReference type="EMBL" id="TRM63918.1"/>
    </source>
</evidence>
<name>A0A550CGI8_9AGAR</name>
<dbReference type="OrthoDB" id="2883378at2759"/>
<reference evidence="1 2" key="1">
    <citation type="journal article" date="2019" name="New Phytol.">
        <title>Comparative genomics reveals unique wood-decay strategies and fruiting body development in the Schizophyllaceae.</title>
        <authorList>
            <person name="Almasi E."/>
            <person name="Sahu N."/>
            <person name="Krizsan K."/>
            <person name="Balint B."/>
            <person name="Kovacs G.M."/>
            <person name="Kiss B."/>
            <person name="Cseklye J."/>
            <person name="Drula E."/>
            <person name="Henrissat B."/>
            <person name="Nagy I."/>
            <person name="Chovatia M."/>
            <person name="Adam C."/>
            <person name="LaButti K."/>
            <person name="Lipzen A."/>
            <person name="Riley R."/>
            <person name="Grigoriev I.V."/>
            <person name="Nagy L.G."/>
        </authorList>
    </citation>
    <scope>NUCLEOTIDE SEQUENCE [LARGE SCALE GENOMIC DNA]</scope>
    <source>
        <strain evidence="1 2">NL-1724</strain>
    </source>
</reference>
<sequence>MCGVAELSPAVLNAITIYPGQRNLLPHLQHLTFITDASPETELEFESNSLADFIESRVSARQLMTKAEAGGGGQLVENLKIFRLACQEDHLFCWCKKMRKRRARWLKQGLKMAMAVVDIPTQFIDLTDHGEFTGDWEWLV</sequence>
<dbReference type="Proteomes" id="UP000320762">
    <property type="component" value="Unassembled WGS sequence"/>
</dbReference>
<gene>
    <name evidence="1" type="ORF">BD626DRAFT_493180</name>
</gene>
<dbReference type="EMBL" id="VDMD01000008">
    <property type="protein sequence ID" value="TRM63918.1"/>
    <property type="molecule type" value="Genomic_DNA"/>
</dbReference>
<keyword evidence="2" id="KW-1185">Reference proteome</keyword>
<protein>
    <submittedName>
        <fullName evidence="1">Uncharacterized protein</fullName>
    </submittedName>
</protein>